<dbReference type="RefSeq" id="WP_235311165.1">
    <property type="nucleotide sequence ID" value="NZ_JAKGAS010000002.1"/>
</dbReference>
<reference evidence="5 6" key="1">
    <citation type="submission" date="2022-01" db="EMBL/GenBank/DDBJ databases">
        <title>Paraglaciecola sp. G1-23.</title>
        <authorList>
            <person name="Jin M.S."/>
            <person name="Han D.M."/>
            <person name="Kim H.M."/>
            <person name="Jeon C.O."/>
        </authorList>
    </citation>
    <scope>NUCLEOTIDE SEQUENCE [LARGE SCALE GENOMIC DNA]</scope>
    <source>
        <strain evidence="5 6">G1-23</strain>
    </source>
</reference>
<evidence type="ECO:0000256" key="2">
    <source>
        <dbReference type="ARBA" id="ARBA00008639"/>
    </source>
</evidence>
<evidence type="ECO:0000256" key="1">
    <source>
        <dbReference type="ARBA" id="ARBA00001933"/>
    </source>
</evidence>
<dbReference type="PANTHER" id="PTHR43780:SF2">
    <property type="entry name" value="1-AMINOCYCLOPROPANE-1-CARBOXYLATE DEAMINASE-RELATED"/>
    <property type="match status" value="1"/>
</dbReference>
<organism evidence="5 6">
    <name type="scientific">Paraglaciecola algarum</name>
    <dbReference type="NCBI Taxonomy" id="3050085"/>
    <lineage>
        <taxon>Bacteria</taxon>
        <taxon>Pseudomonadati</taxon>
        <taxon>Pseudomonadota</taxon>
        <taxon>Gammaproteobacteria</taxon>
        <taxon>Alteromonadales</taxon>
        <taxon>Alteromonadaceae</taxon>
        <taxon>Paraglaciecola</taxon>
    </lineage>
</organism>
<keyword evidence="6" id="KW-1185">Reference proteome</keyword>
<dbReference type="Pfam" id="PF00291">
    <property type="entry name" value="PALP"/>
    <property type="match status" value="1"/>
</dbReference>
<proteinExistence type="inferred from homology"/>
<dbReference type="InterPro" id="IPR001926">
    <property type="entry name" value="TrpB-like_PALP"/>
</dbReference>
<evidence type="ECO:0000256" key="3">
    <source>
        <dbReference type="ARBA" id="ARBA00022898"/>
    </source>
</evidence>
<dbReference type="InterPro" id="IPR036052">
    <property type="entry name" value="TrpB-like_PALP_sf"/>
</dbReference>
<gene>
    <name evidence="5" type="ORF">L0668_05975</name>
</gene>
<dbReference type="SUPFAM" id="SSF53686">
    <property type="entry name" value="Tryptophan synthase beta subunit-like PLP-dependent enzymes"/>
    <property type="match status" value="1"/>
</dbReference>
<evidence type="ECO:0000313" key="5">
    <source>
        <dbReference type="EMBL" id="MCF2947646.1"/>
    </source>
</evidence>
<dbReference type="EMBL" id="JAKGAS010000002">
    <property type="protein sequence ID" value="MCF2947646.1"/>
    <property type="molecule type" value="Genomic_DNA"/>
</dbReference>
<accession>A0ABS9D437</accession>
<name>A0ABS9D437_9ALTE</name>
<dbReference type="PIRSF" id="PIRSF006278">
    <property type="entry name" value="ACCD_DCysDesulf"/>
    <property type="match status" value="1"/>
</dbReference>
<comment type="similarity">
    <text evidence="2">Belongs to the ACC deaminase/D-cysteine desulfhydrase family.</text>
</comment>
<evidence type="ECO:0000313" key="6">
    <source>
        <dbReference type="Proteomes" id="UP001521137"/>
    </source>
</evidence>
<dbReference type="Proteomes" id="UP001521137">
    <property type="component" value="Unassembled WGS sequence"/>
</dbReference>
<comment type="cofactor">
    <cofactor evidence="1">
        <name>pyridoxal 5'-phosphate</name>
        <dbReference type="ChEBI" id="CHEBI:597326"/>
    </cofactor>
</comment>
<sequence>MTIQQLESLLNINLPSKEQTILLDDTQITVKRDDSIHSIISGNKWRKVKFQLLDALENNTKHIISFGGGFSNHLHALGYYCRQLNIKLTAIVRGDYSQNLSPMLQDLIAWKSDIRYVNKLTYQARTDSYLNTLQTEFPQALIIPEGGSSHFALQGVGELISELSQEYDYIIAPVASGGTLAGLIQEVSKQSLKTKVLGIGVLKGQGYLEDLVNDLLPKEHASSNWQIMHDFHFGGYAKKNAELIQYCDKFYQQHKIEIEPIYSGKLFYAIELLIQNTYFPKSSRILALHTGGLQGTR</sequence>
<protein>
    <submittedName>
        <fullName evidence="5">Pyridoxal-phosphate dependent enzyme</fullName>
    </submittedName>
</protein>
<feature type="domain" description="Tryptophan synthase beta chain-like PALP" evidence="4">
    <location>
        <begin position="27"/>
        <end position="291"/>
    </location>
</feature>
<evidence type="ECO:0000259" key="4">
    <source>
        <dbReference type="Pfam" id="PF00291"/>
    </source>
</evidence>
<keyword evidence="3" id="KW-0663">Pyridoxal phosphate</keyword>
<comment type="caution">
    <text evidence="5">The sequence shown here is derived from an EMBL/GenBank/DDBJ whole genome shotgun (WGS) entry which is preliminary data.</text>
</comment>
<dbReference type="Gene3D" id="3.40.50.1100">
    <property type="match status" value="2"/>
</dbReference>
<dbReference type="InterPro" id="IPR027278">
    <property type="entry name" value="ACCD_DCysDesulf"/>
</dbReference>
<dbReference type="PANTHER" id="PTHR43780">
    <property type="entry name" value="1-AMINOCYCLOPROPANE-1-CARBOXYLATE DEAMINASE-RELATED"/>
    <property type="match status" value="1"/>
</dbReference>